<dbReference type="InterPro" id="IPR037883">
    <property type="entry name" value="Knr4/Smi1-like_sf"/>
</dbReference>
<dbReference type="SUPFAM" id="SSF160631">
    <property type="entry name" value="SMI1/KNR4-like"/>
    <property type="match status" value="1"/>
</dbReference>
<evidence type="ECO:0000313" key="1">
    <source>
        <dbReference type="EMBL" id="TFB87580.1"/>
    </source>
</evidence>
<sequence length="122" mass="14028">MERELVADLLPVEDLPPGFSYPSSFVTVVELGLTNLEPWHLLDGARLRERNRGVARRFPDRELVPFAVRQDNDDVACWDLARGGDRVVVIHDFASPGWEDRGEYPDFYAWLRQAIEDLIGFE</sequence>
<dbReference type="EMBL" id="SOFG01000011">
    <property type="protein sequence ID" value="TFB87580.1"/>
    <property type="molecule type" value="Genomic_DNA"/>
</dbReference>
<reference evidence="1 2" key="1">
    <citation type="submission" date="2019-03" db="EMBL/GenBank/DDBJ databases">
        <title>Genomics of glacier-inhabiting Cryobacterium strains.</title>
        <authorList>
            <person name="Liu Q."/>
            <person name="Xin Y.-H."/>
        </authorList>
    </citation>
    <scope>NUCLEOTIDE SEQUENCE [LARGE SCALE GENOMIC DNA]</scope>
    <source>
        <strain evidence="1 2">MDB2-B</strain>
    </source>
</reference>
<proteinExistence type="predicted"/>
<name>A0ABY2IGG4_9MICO</name>
<dbReference type="Proteomes" id="UP000297608">
    <property type="component" value="Unassembled WGS sequence"/>
</dbReference>
<evidence type="ECO:0008006" key="3">
    <source>
        <dbReference type="Google" id="ProtNLM"/>
    </source>
</evidence>
<gene>
    <name evidence="1" type="ORF">E3O44_10840</name>
</gene>
<evidence type="ECO:0000313" key="2">
    <source>
        <dbReference type="Proteomes" id="UP000297608"/>
    </source>
</evidence>
<protein>
    <recommendedName>
        <fullName evidence="3">SMI1/KNR4 family protein</fullName>
    </recommendedName>
</protein>
<comment type="caution">
    <text evidence="1">The sequence shown here is derived from an EMBL/GenBank/DDBJ whole genome shotgun (WGS) entry which is preliminary data.</text>
</comment>
<keyword evidence="2" id="KW-1185">Reference proteome</keyword>
<organism evidence="1 2">
    <name type="scientific">Cryobacterium algoricola</name>
    <dbReference type="NCBI Taxonomy" id="1259183"/>
    <lineage>
        <taxon>Bacteria</taxon>
        <taxon>Bacillati</taxon>
        <taxon>Actinomycetota</taxon>
        <taxon>Actinomycetes</taxon>
        <taxon>Micrococcales</taxon>
        <taxon>Microbacteriaceae</taxon>
        <taxon>Cryobacterium</taxon>
    </lineage>
</organism>
<accession>A0ABY2IGG4</accession>